<feature type="compositionally biased region" description="Acidic residues" evidence="5">
    <location>
        <begin position="134"/>
        <end position="144"/>
    </location>
</feature>
<feature type="compositionally biased region" description="Polar residues" evidence="5">
    <location>
        <begin position="146"/>
        <end position="155"/>
    </location>
</feature>
<feature type="domain" description="Zinc finger DksA/TraR C4-type" evidence="6">
    <location>
        <begin position="76"/>
        <end position="104"/>
    </location>
</feature>
<dbReference type="InterPro" id="IPR000962">
    <property type="entry name" value="Znf_DskA_TraR"/>
</dbReference>
<feature type="zinc finger region" description="dksA C4-type" evidence="4">
    <location>
        <begin position="81"/>
        <end position="105"/>
    </location>
</feature>
<protein>
    <submittedName>
        <fullName evidence="7">TraR/DksA C4-type zinc finger protein</fullName>
    </submittedName>
</protein>
<keyword evidence="3" id="KW-0862">Zinc</keyword>
<dbReference type="PANTHER" id="PTHR33823">
    <property type="entry name" value="RNA POLYMERASE-BINDING TRANSCRIPTION FACTOR DKSA-RELATED"/>
    <property type="match status" value="1"/>
</dbReference>
<reference evidence="8" key="1">
    <citation type="journal article" date="2019" name="Int. J. Syst. Evol. Microbiol.">
        <title>The Global Catalogue of Microorganisms (GCM) 10K type strain sequencing project: providing services to taxonomists for standard genome sequencing and annotation.</title>
        <authorList>
            <consortium name="The Broad Institute Genomics Platform"/>
            <consortium name="The Broad Institute Genome Sequencing Center for Infectious Disease"/>
            <person name="Wu L."/>
            <person name="Ma J."/>
        </authorList>
    </citation>
    <scope>NUCLEOTIDE SEQUENCE [LARGE SCALE GENOMIC DNA]</scope>
    <source>
        <strain evidence="8">CCUG 50353</strain>
    </source>
</reference>
<evidence type="ECO:0000259" key="6">
    <source>
        <dbReference type="Pfam" id="PF01258"/>
    </source>
</evidence>
<dbReference type="SUPFAM" id="SSF57716">
    <property type="entry name" value="Glucocorticoid receptor-like (DNA-binding domain)"/>
    <property type="match status" value="1"/>
</dbReference>
<dbReference type="EMBL" id="JBHSEF010000021">
    <property type="protein sequence ID" value="MFC4354912.1"/>
    <property type="molecule type" value="Genomic_DNA"/>
</dbReference>
<gene>
    <name evidence="7" type="ORF">ACFO0S_07615</name>
</gene>
<dbReference type="Pfam" id="PF01258">
    <property type="entry name" value="zf-dskA_traR"/>
    <property type="match status" value="1"/>
</dbReference>
<evidence type="ECO:0000256" key="4">
    <source>
        <dbReference type="PROSITE-ProRule" id="PRU00510"/>
    </source>
</evidence>
<dbReference type="PROSITE" id="PS51128">
    <property type="entry name" value="ZF_DKSA_2"/>
    <property type="match status" value="1"/>
</dbReference>
<comment type="caution">
    <text evidence="7">The sequence shown here is derived from an EMBL/GenBank/DDBJ whole genome shotgun (WGS) entry which is preliminary data.</text>
</comment>
<accession>A0ABV8UVR7</accession>
<evidence type="ECO:0000313" key="8">
    <source>
        <dbReference type="Proteomes" id="UP001595733"/>
    </source>
</evidence>
<keyword evidence="1" id="KW-0479">Metal-binding</keyword>
<evidence type="ECO:0000256" key="5">
    <source>
        <dbReference type="SAM" id="MobiDB-lite"/>
    </source>
</evidence>
<evidence type="ECO:0000313" key="7">
    <source>
        <dbReference type="EMBL" id="MFC4354912.1"/>
    </source>
</evidence>
<dbReference type="SUPFAM" id="SSF109635">
    <property type="entry name" value="DnaK suppressor protein DksA, alpha-hairpin domain"/>
    <property type="match status" value="1"/>
</dbReference>
<evidence type="ECO:0000256" key="1">
    <source>
        <dbReference type="ARBA" id="ARBA00022723"/>
    </source>
</evidence>
<evidence type="ECO:0000256" key="3">
    <source>
        <dbReference type="ARBA" id="ARBA00022833"/>
    </source>
</evidence>
<evidence type="ECO:0000256" key="2">
    <source>
        <dbReference type="ARBA" id="ARBA00022771"/>
    </source>
</evidence>
<dbReference type="Proteomes" id="UP001595733">
    <property type="component" value="Unassembled WGS sequence"/>
</dbReference>
<name>A0ABV8UVR7_9BACL</name>
<feature type="compositionally biased region" description="Basic and acidic residues" evidence="5">
    <location>
        <begin position="17"/>
        <end position="27"/>
    </location>
</feature>
<feature type="region of interest" description="Disordered" evidence="5">
    <location>
        <begin position="17"/>
        <end position="59"/>
    </location>
</feature>
<organism evidence="7 8">
    <name type="scientific">Chryseomicrobium palamuruense</name>
    <dbReference type="NCBI Taxonomy" id="682973"/>
    <lineage>
        <taxon>Bacteria</taxon>
        <taxon>Bacillati</taxon>
        <taxon>Bacillota</taxon>
        <taxon>Bacilli</taxon>
        <taxon>Bacillales</taxon>
        <taxon>Caryophanaceae</taxon>
        <taxon>Chryseomicrobium</taxon>
    </lineage>
</organism>
<proteinExistence type="predicted"/>
<dbReference type="PANTHER" id="PTHR33823:SF4">
    <property type="entry name" value="GENERAL STRESS PROTEIN 16O"/>
    <property type="match status" value="1"/>
</dbReference>
<keyword evidence="2" id="KW-0863">Zinc-finger</keyword>
<dbReference type="RefSeq" id="WP_378141199.1">
    <property type="nucleotide sequence ID" value="NZ_JBHSEF010000021.1"/>
</dbReference>
<dbReference type="Gene3D" id="1.20.120.910">
    <property type="entry name" value="DksA, coiled-coil domain"/>
    <property type="match status" value="1"/>
</dbReference>
<sequence>MNTAPFKKQLEERKAEILEHQPSHEEFETTELSNYDNHPADNATDLTDQHTQLALDRHEEEELEAIDEALEAIKEGTYGTCNVCGEKIPNERLEIVPTALTCVEHANETSGTDASTEDRRPIEEKILDAATEREDMDNSFEDVENFGSSDTPSDK</sequence>
<dbReference type="InterPro" id="IPR037187">
    <property type="entry name" value="DnaK_N"/>
</dbReference>
<feature type="region of interest" description="Disordered" evidence="5">
    <location>
        <begin position="129"/>
        <end position="155"/>
    </location>
</feature>
<keyword evidence="8" id="KW-1185">Reference proteome</keyword>